<evidence type="ECO:0000256" key="1">
    <source>
        <dbReference type="ARBA" id="ARBA00022441"/>
    </source>
</evidence>
<dbReference type="InterPro" id="IPR000210">
    <property type="entry name" value="BTB/POZ_dom"/>
</dbReference>
<dbReference type="SUPFAM" id="SSF54695">
    <property type="entry name" value="POZ domain"/>
    <property type="match status" value="1"/>
</dbReference>
<dbReference type="PANTHER" id="PTHR45632">
    <property type="entry name" value="LD33804P"/>
    <property type="match status" value="1"/>
</dbReference>
<dbReference type="Gene3D" id="3.30.710.10">
    <property type="entry name" value="Potassium Channel Kv1.1, Chain A"/>
    <property type="match status" value="1"/>
</dbReference>
<keyword evidence="3" id="KW-0175">Coiled coil</keyword>
<dbReference type="Proteomes" id="UP001149090">
    <property type="component" value="Unassembled WGS sequence"/>
</dbReference>
<keyword evidence="1" id="KW-0880">Kelch repeat</keyword>
<dbReference type="Pfam" id="PF07534">
    <property type="entry name" value="TLD"/>
    <property type="match status" value="1"/>
</dbReference>
<evidence type="ECO:0000256" key="2">
    <source>
        <dbReference type="ARBA" id="ARBA00022737"/>
    </source>
</evidence>
<dbReference type="InterPro" id="IPR011705">
    <property type="entry name" value="BACK"/>
</dbReference>
<keyword evidence="6" id="KW-1185">Reference proteome</keyword>
<name>A0A9Q0L9Z9_ANAIG</name>
<dbReference type="InterPro" id="IPR006571">
    <property type="entry name" value="TLDc_dom"/>
</dbReference>
<comment type="caution">
    <text evidence="5">The sequence shown here is derived from an EMBL/GenBank/DDBJ whole genome shotgun (WGS) entry which is preliminary data.</text>
</comment>
<organism evidence="5 6">
    <name type="scientific">Anaeramoeba ignava</name>
    <name type="common">Anaerobic marine amoeba</name>
    <dbReference type="NCBI Taxonomy" id="1746090"/>
    <lineage>
        <taxon>Eukaryota</taxon>
        <taxon>Metamonada</taxon>
        <taxon>Anaeramoebidae</taxon>
        <taxon>Anaeramoeba</taxon>
    </lineage>
</organism>
<dbReference type="Gene3D" id="1.25.40.420">
    <property type="match status" value="1"/>
</dbReference>
<dbReference type="Pfam" id="PF07707">
    <property type="entry name" value="BACK"/>
    <property type="match status" value="1"/>
</dbReference>
<proteinExistence type="predicted"/>
<evidence type="ECO:0000259" key="4">
    <source>
        <dbReference type="PROSITE" id="PS50097"/>
    </source>
</evidence>
<dbReference type="PANTHER" id="PTHR45632:SF3">
    <property type="entry name" value="KELCH-LIKE PROTEIN 32"/>
    <property type="match status" value="1"/>
</dbReference>
<sequence>MKEYQENKLILKDVSSSILSSILNYFYSGKIEISLENAIEILIFSSKYLIDELIGFASEFIKNNFQFESVLDVIKLSESMNLNQLLNSSYQFISENFEEFIKTPFFLELEENHLKSILSNDFILTNEFEIFQSIIKWGKHKSNINQEKDNLKNLISNIVPKIRFIDFSKEELETILKEDLIPNEISEKLIQFQKLQQNENENENENQTELKKLIKKENQNLESFIFKTRIRLQSKIIQERKHFEKLQKWINDDEFFSKMKLRFSAKRDGFNYDFIFGGFTKVGFTMDKSKWRKEDVKQNHGFIIDPNAFIFSLRNDKNNRKPEKFQIKRGEEEYANCYYSNCGPIFGAGFDFYLNSDLTSGYSNFGFIYNLPKEIEYRTNEAKSYLAGCFNSWKVEEFETYLL</sequence>
<dbReference type="SMART" id="SM00875">
    <property type="entry name" value="BACK"/>
    <property type="match status" value="1"/>
</dbReference>
<dbReference type="EMBL" id="JAPDFW010000114">
    <property type="protein sequence ID" value="KAJ5068524.1"/>
    <property type="molecule type" value="Genomic_DNA"/>
</dbReference>
<evidence type="ECO:0000313" key="6">
    <source>
        <dbReference type="Proteomes" id="UP001149090"/>
    </source>
</evidence>
<feature type="domain" description="BTB" evidence="4">
    <location>
        <begin position="1"/>
        <end position="35"/>
    </location>
</feature>
<keyword evidence="2" id="KW-0677">Repeat</keyword>
<dbReference type="InterPro" id="IPR011333">
    <property type="entry name" value="SKP1/BTB/POZ_sf"/>
</dbReference>
<dbReference type="AlphaFoldDB" id="A0A9Q0L9Z9"/>
<dbReference type="CDD" id="cd18186">
    <property type="entry name" value="BTB_POZ_ZBTB_KLHL-like"/>
    <property type="match status" value="1"/>
</dbReference>
<evidence type="ECO:0000256" key="3">
    <source>
        <dbReference type="SAM" id="Coils"/>
    </source>
</evidence>
<protein>
    <recommendedName>
        <fullName evidence="4">BTB domain-containing protein</fullName>
    </recommendedName>
</protein>
<reference evidence="5" key="1">
    <citation type="submission" date="2022-10" db="EMBL/GenBank/DDBJ databases">
        <title>Novel sulphate-reducing endosymbionts in the free-living metamonad Anaeramoeba.</title>
        <authorList>
            <person name="Jerlstrom-Hultqvist J."/>
            <person name="Cepicka I."/>
            <person name="Gallot-Lavallee L."/>
            <person name="Salas-Leiva D."/>
            <person name="Curtis B.A."/>
            <person name="Zahonova K."/>
            <person name="Pipaliya S."/>
            <person name="Dacks J."/>
            <person name="Roger A.J."/>
        </authorList>
    </citation>
    <scope>NUCLEOTIDE SEQUENCE</scope>
    <source>
        <strain evidence="5">BMAN</strain>
    </source>
</reference>
<feature type="coiled-coil region" evidence="3">
    <location>
        <begin position="192"/>
        <end position="220"/>
    </location>
</feature>
<gene>
    <name evidence="5" type="ORF">M0811_02457</name>
</gene>
<accession>A0A9Q0L9Z9</accession>
<dbReference type="OrthoDB" id="636773at2759"/>
<dbReference type="Pfam" id="PF00651">
    <property type="entry name" value="BTB"/>
    <property type="match status" value="1"/>
</dbReference>
<dbReference type="PROSITE" id="PS50097">
    <property type="entry name" value="BTB"/>
    <property type="match status" value="1"/>
</dbReference>
<evidence type="ECO:0000313" key="5">
    <source>
        <dbReference type="EMBL" id="KAJ5068524.1"/>
    </source>
</evidence>